<evidence type="ECO:0000259" key="13">
    <source>
        <dbReference type="PROSITE" id="PS50944"/>
    </source>
</evidence>
<dbReference type="GO" id="GO:0046983">
    <property type="term" value="F:protein dimerization activity"/>
    <property type="evidence" value="ECO:0007669"/>
    <property type="project" value="InterPro"/>
</dbReference>
<comment type="similarity">
    <text evidence="2">Belongs to the DtxR/MntR family.</text>
</comment>
<dbReference type="FunFam" id="1.10.60.10:FF:000004">
    <property type="entry name" value="DtxR family transcriptional regulator"/>
    <property type="match status" value="1"/>
</dbReference>
<dbReference type="GO" id="GO:0046914">
    <property type="term" value="F:transition metal ion binding"/>
    <property type="evidence" value="ECO:0007669"/>
    <property type="project" value="InterPro"/>
</dbReference>
<accession>A0AB39LAP5</accession>
<evidence type="ECO:0000256" key="2">
    <source>
        <dbReference type="ARBA" id="ARBA00007871"/>
    </source>
</evidence>
<evidence type="ECO:0000256" key="7">
    <source>
        <dbReference type="ARBA" id="ARBA00023015"/>
    </source>
</evidence>
<dbReference type="Pfam" id="PF01325">
    <property type="entry name" value="Fe_dep_repress"/>
    <property type="match status" value="1"/>
</dbReference>
<dbReference type="PANTHER" id="PTHR33238:SF11">
    <property type="entry name" value="TRANSCRIPTIONAL REGULATOR MNTR"/>
    <property type="match status" value="1"/>
</dbReference>
<protein>
    <recommendedName>
        <fullName evidence="12">Manganese transport regulator</fullName>
    </recommendedName>
</protein>
<evidence type="ECO:0000256" key="9">
    <source>
        <dbReference type="ARBA" id="ARBA00023159"/>
    </source>
</evidence>
<dbReference type="PROSITE" id="PS50944">
    <property type="entry name" value="HTH_DTXR"/>
    <property type="match status" value="1"/>
</dbReference>
<dbReference type="KEGG" id="spue:AB5L97_11995"/>
<dbReference type="InterPro" id="IPR038157">
    <property type="entry name" value="FeoA_core_dom"/>
</dbReference>
<name>A0AB39LAP5_9MICC</name>
<dbReference type="InterPro" id="IPR001367">
    <property type="entry name" value="Fe_dep_repressor"/>
</dbReference>
<comment type="subcellular location">
    <subcellularLocation>
        <location evidence="1">Cytoplasm</location>
    </subcellularLocation>
</comment>
<dbReference type="Gene3D" id="1.10.60.10">
    <property type="entry name" value="Iron dependent repressor, metal binding and dimerisation domain"/>
    <property type="match status" value="1"/>
</dbReference>
<evidence type="ECO:0000256" key="12">
    <source>
        <dbReference type="ARBA" id="ARBA00032593"/>
    </source>
</evidence>
<keyword evidence="8" id="KW-0238">DNA-binding</keyword>
<dbReference type="Pfam" id="PF02742">
    <property type="entry name" value="Fe_dep_repr_C"/>
    <property type="match status" value="1"/>
</dbReference>
<dbReference type="InterPro" id="IPR022689">
    <property type="entry name" value="Iron_dep_repressor"/>
</dbReference>
<evidence type="ECO:0000256" key="10">
    <source>
        <dbReference type="ARBA" id="ARBA00023163"/>
    </source>
</evidence>
<evidence type="ECO:0000256" key="6">
    <source>
        <dbReference type="ARBA" id="ARBA00023004"/>
    </source>
</evidence>
<keyword evidence="9" id="KW-0010">Activator</keyword>
<evidence type="ECO:0000256" key="8">
    <source>
        <dbReference type="ARBA" id="ARBA00023125"/>
    </source>
</evidence>
<proteinExistence type="inferred from homology"/>
<feature type="domain" description="HTH dtxR-type" evidence="13">
    <location>
        <begin position="8"/>
        <end position="70"/>
    </location>
</feature>
<dbReference type="EMBL" id="CP163302">
    <property type="protein sequence ID" value="XDP47369.1"/>
    <property type="molecule type" value="Genomic_DNA"/>
</dbReference>
<dbReference type="SUPFAM" id="SSF50037">
    <property type="entry name" value="C-terminal domain of transcriptional repressors"/>
    <property type="match status" value="1"/>
</dbReference>
<dbReference type="GO" id="GO:0005737">
    <property type="term" value="C:cytoplasm"/>
    <property type="evidence" value="ECO:0007669"/>
    <property type="project" value="UniProtKB-SubCell"/>
</dbReference>
<dbReference type="Pfam" id="PF04023">
    <property type="entry name" value="FeoA"/>
    <property type="match status" value="1"/>
</dbReference>
<dbReference type="SUPFAM" id="SSF47979">
    <property type="entry name" value="Iron-dependent repressor protein, dimerization domain"/>
    <property type="match status" value="1"/>
</dbReference>
<evidence type="ECO:0000256" key="5">
    <source>
        <dbReference type="ARBA" id="ARBA00022491"/>
    </source>
</evidence>
<evidence type="ECO:0000256" key="1">
    <source>
        <dbReference type="ARBA" id="ARBA00004496"/>
    </source>
</evidence>
<dbReference type="InterPro" id="IPR050536">
    <property type="entry name" value="DtxR_MntR_Metal-Reg"/>
</dbReference>
<dbReference type="AlphaFoldDB" id="A0AB39LAP5"/>
<dbReference type="GO" id="GO:0045892">
    <property type="term" value="P:negative regulation of DNA-templated transcription"/>
    <property type="evidence" value="ECO:0007669"/>
    <property type="project" value="TreeGrafter"/>
</dbReference>
<dbReference type="InterPro" id="IPR036390">
    <property type="entry name" value="WH_DNA-bd_sf"/>
</dbReference>
<keyword evidence="6" id="KW-0408">Iron</keyword>
<dbReference type="PANTHER" id="PTHR33238">
    <property type="entry name" value="IRON (METAL) DEPENDENT REPRESSOR, DTXR FAMILY"/>
    <property type="match status" value="1"/>
</dbReference>
<dbReference type="InterPro" id="IPR007167">
    <property type="entry name" value="Fe-transptr_FeoA-like"/>
</dbReference>
<sequence length="239" mass="26366">MVAVKSPLSSSTEDYLKTIYAFTEWQDAPITPSQLAARLGVANSSVSEMVRKLKDQGLVDHRPYGAVHLTAEGRSVALTMVRRHRLLETFLVTELGYSWDEVHVEAERIEHAVSDLFVERLAAKLGDPQRDPHGDPIPTADGVVPLVDARLLSELDPGHEGTITRISDENPDMLRYLAAEQIALDTQLTVVRRKPFGGPLVVRISQGDTARDFDVPDEVADAVWIHNDHPHPGCTAVRA</sequence>
<evidence type="ECO:0000313" key="14">
    <source>
        <dbReference type="EMBL" id="XDP47369.1"/>
    </source>
</evidence>
<dbReference type="InterPro" id="IPR008988">
    <property type="entry name" value="Transcriptional_repressor_C"/>
</dbReference>
<dbReference type="SMART" id="SM00529">
    <property type="entry name" value="HTH_DTXR"/>
    <property type="match status" value="1"/>
</dbReference>
<dbReference type="Gene3D" id="2.30.30.90">
    <property type="match status" value="1"/>
</dbReference>
<dbReference type="GO" id="GO:0003677">
    <property type="term" value="F:DNA binding"/>
    <property type="evidence" value="ECO:0007669"/>
    <property type="project" value="UniProtKB-KW"/>
</dbReference>
<dbReference type="GO" id="GO:0003700">
    <property type="term" value="F:DNA-binding transcription factor activity"/>
    <property type="evidence" value="ECO:0007669"/>
    <property type="project" value="InterPro"/>
</dbReference>
<dbReference type="Gene3D" id="1.10.10.10">
    <property type="entry name" value="Winged helix-like DNA-binding domain superfamily/Winged helix DNA-binding domain"/>
    <property type="match status" value="1"/>
</dbReference>
<dbReference type="CDD" id="cd00090">
    <property type="entry name" value="HTH_ARSR"/>
    <property type="match status" value="1"/>
</dbReference>
<keyword evidence="7" id="KW-0805">Transcription regulation</keyword>
<dbReference type="SUPFAM" id="SSF46785">
    <property type="entry name" value="Winged helix' DNA-binding domain"/>
    <property type="match status" value="1"/>
</dbReference>
<dbReference type="InterPro" id="IPR036421">
    <property type="entry name" value="Fe_dep_repressor_sf"/>
</dbReference>
<gene>
    <name evidence="14" type="ORF">AB5L97_11995</name>
</gene>
<keyword evidence="5" id="KW-0678">Repressor</keyword>
<keyword evidence="11" id="KW-0464">Manganese</keyword>
<comment type="subunit">
    <text evidence="3">Homodimer.</text>
</comment>
<evidence type="ECO:0000256" key="3">
    <source>
        <dbReference type="ARBA" id="ARBA00011738"/>
    </source>
</evidence>
<organism evidence="14">
    <name type="scientific">Sinomonas puerhi</name>
    <dbReference type="NCBI Taxonomy" id="3238584"/>
    <lineage>
        <taxon>Bacteria</taxon>
        <taxon>Bacillati</taxon>
        <taxon>Actinomycetota</taxon>
        <taxon>Actinomycetes</taxon>
        <taxon>Micrococcales</taxon>
        <taxon>Micrococcaceae</taxon>
        <taxon>Sinomonas</taxon>
    </lineage>
</organism>
<keyword evidence="4" id="KW-0963">Cytoplasm</keyword>
<dbReference type="InterPro" id="IPR036388">
    <property type="entry name" value="WH-like_DNA-bd_sf"/>
</dbReference>
<evidence type="ECO:0000256" key="4">
    <source>
        <dbReference type="ARBA" id="ARBA00022490"/>
    </source>
</evidence>
<dbReference type="SMART" id="SM00899">
    <property type="entry name" value="FeoA"/>
    <property type="match status" value="1"/>
</dbReference>
<evidence type="ECO:0000256" key="11">
    <source>
        <dbReference type="ARBA" id="ARBA00023211"/>
    </source>
</evidence>
<dbReference type="InterPro" id="IPR011991">
    <property type="entry name" value="ArsR-like_HTH"/>
</dbReference>
<keyword evidence="10" id="KW-0804">Transcription</keyword>
<reference evidence="14" key="1">
    <citation type="submission" date="2024-07" db="EMBL/GenBank/DDBJ databases">
        <authorList>
            <person name="fu j."/>
        </authorList>
    </citation>
    <scope>NUCLEOTIDE SEQUENCE</scope>
    <source>
        <strain evidence="14">P10A9</strain>
    </source>
</reference>
<dbReference type="InterPro" id="IPR022687">
    <property type="entry name" value="HTH_DTXR"/>
</dbReference>